<protein>
    <submittedName>
        <fullName evidence="2">Uncharacterized protein</fullName>
    </submittedName>
</protein>
<proteinExistence type="predicted"/>
<keyword evidence="1" id="KW-0472">Membrane</keyword>
<reference evidence="2 3" key="1">
    <citation type="submission" date="2018-05" db="EMBL/GenBank/DDBJ databases">
        <title>Draft Genome Sequences for a Diverse set of 7 Haemophilus Species.</title>
        <authorList>
            <person name="Nichols M."/>
            <person name="Topaz N."/>
            <person name="Wang X."/>
            <person name="Wang X."/>
            <person name="Boxrud D."/>
        </authorList>
    </citation>
    <scope>NUCLEOTIDE SEQUENCE [LARGE SCALE GENOMIC DNA]</scope>
    <source>
        <strain evidence="2 3">C2008001710</strain>
    </source>
</reference>
<keyword evidence="1" id="KW-1133">Transmembrane helix</keyword>
<evidence type="ECO:0000313" key="3">
    <source>
        <dbReference type="Proteomes" id="UP000253910"/>
    </source>
</evidence>
<comment type="caution">
    <text evidence="2">The sequence shown here is derived from an EMBL/GenBank/DDBJ whole genome shotgun (WGS) entry which is preliminary data.</text>
</comment>
<feature type="transmembrane region" description="Helical" evidence="1">
    <location>
        <begin position="49"/>
        <end position="68"/>
    </location>
</feature>
<evidence type="ECO:0000313" key="2">
    <source>
        <dbReference type="EMBL" id="RDE88300.1"/>
    </source>
</evidence>
<dbReference type="EMBL" id="QEPW01000034">
    <property type="protein sequence ID" value="RDE88300.1"/>
    <property type="molecule type" value="Genomic_DNA"/>
</dbReference>
<feature type="transmembrane region" description="Helical" evidence="1">
    <location>
        <begin position="7"/>
        <end position="29"/>
    </location>
</feature>
<gene>
    <name evidence="2" type="ORF">DPV87_10415</name>
</gene>
<keyword evidence="1" id="KW-0812">Transmembrane</keyword>
<dbReference type="AlphaFoldDB" id="A0A369YXN1"/>
<dbReference type="Proteomes" id="UP000253910">
    <property type="component" value="Unassembled WGS sequence"/>
</dbReference>
<organism evidence="2 3">
    <name type="scientific">Haemophilus parainfluenzae</name>
    <dbReference type="NCBI Taxonomy" id="729"/>
    <lineage>
        <taxon>Bacteria</taxon>
        <taxon>Pseudomonadati</taxon>
        <taxon>Pseudomonadota</taxon>
        <taxon>Gammaproteobacteria</taxon>
        <taxon>Pasteurellales</taxon>
        <taxon>Pasteurellaceae</taxon>
        <taxon>Haemophilus</taxon>
    </lineage>
</organism>
<evidence type="ECO:0000256" key="1">
    <source>
        <dbReference type="SAM" id="Phobius"/>
    </source>
</evidence>
<sequence>MKTKLLFQYLIFWVIIFIICFTFFTLAFSLFELLLKLDSYSFSDFKKMAFFWLNGSAAMATLVLIIEVRNKRW</sequence>
<accession>A0A369YXN1</accession>
<name>A0A369YXN1_HAEPA</name>